<accession>A0A9D0YP72</accession>
<dbReference type="EMBL" id="DQVE01000013">
    <property type="protein sequence ID" value="HIP97978.1"/>
    <property type="molecule type" value="Genomic_DNA"/>
</dbReference>
<dbReference type="SUPFAM" id="SSF52317">
    <property type="entry name" value="Class I glutamine amidotransferase-like"/>
    <property type="match status" value="1"/>
</dbReference>
<proteinExistence type="predicted"/>
<protein>
    <submittedName>
        <fullName evidence="2">Aminodeoxychorismate/anthranilate synthase component II</fullName>
    </submittedName>
</protein>
<dbReference type="InterPro" id="IPR017926">
    <property type="entry name" value="GATASE"/>
</dbReference>
<feature type="non-terminal residue" evidence="2">
    <location>
        <position position="1"/>
    </location>
</feature>
<comment type="caution">
    <text evidence="2">The sequence shown here is derived from an EMBL/GenBank/DDBJ whole genome shotgun (WGS) entry which is preliminary data.</text>
</comment>
<dbReference type="AlphaFoldDB" id="A0A9D0YP72"/>
<feature type="domain" description="Glutamine amidotransferase" evidence="1">
    <location>
        <begin position="1"/>
        <end position="25"/>
    </location>
</feature>
<dbReference type="PROSITE" id="PS51273">
    <property type="entry name" value="GATASE_TYPE_1"/>
    <property type="match status" value="1"/>
</dbReference>
<gene>
    <name evidence="2" type="ORF">EYH37_01230</name>
</gene>
<name>A0A9D0YP72_AQUAO</name>
<organism evidence="2 3">
    <name type="scientific">Aquifex aeolicus</name>
    <dbReference type="NCBI Taxonomy" id="63363"/>
    <lineage>
        <taxon>Bacteria</taxon>
        <taxon>Pseudomonadati</taxon>
        <taxon>Aquificota</taxon>
        <taxon>Aquificia</taxon>
        <taxon>Aquificales</taxon>
        <taxon>Aquificaceae</taxon>
        <taxon>Aquifex</taxon>
    </lineage>
</organism>
<dbReference type="Gene3D" id="3.40.50.880">
    <property type="match status" value="1"/>
</dbReference>
<dbReference type="Proteomes" id="UP000606463">
    <property type="component" value="Unassembled WGS sequence"/>
</dbReference>
<sequence>EIMAIQHGELPIFGVQFHPESIGFNENYRKWGMKIFENFLRMAKKYKK</sequence>
<dbReference type="Pfam" id="PF00117">
    <property type="entry name" value="GATase"/>
    <property type="match status" value="1"/>
</dbReference>
<evidence type="ECO:0000259" key="1">
    <source>
        <dbReference type="Pfam" id="PF00117"/>
    </source>
</evidence>
<reference evidence="2" key="1">
    <citation type="journal article" date="2020" name="ISME J.">
        <title>Gammaproteobacteria mediating utilization of methyl-, sulfur- and petroleum organic compounds in deep ocean hydrothermal plumes.</title>
        <authorList>
            <person name="Zhou Z."/>
            <person name="Liu Y."/>
            <person name="Pan J."/>
            <person name="Cron B.R."/>
            <person name="Toner B.M."/>
            <person name="Anantharaman K."/>
            <person name="Breier J.A."/>
            <person name="Dick G.J."/>
            <person name="Li M."/>
        </authorList>
    </citation>
    <scope>NUCLEOTIDE SEQUENCE</scope>
    <source>
        <strain evidence="2">SZUA-1501</strain>
    </source>
</reference>
<evidence type="ECO:0000313" key="2">
    <source>
        <dbReference type="EMBL" id="HIP97978.1"/>
    </source>
</evidence>
<dbReference type="InterPro" id="IPR029062">
    <property type="entry name" value="Class_I_gatase-like"/>
</dbReference>
<evidence type="ECO:0000313" key="3">
    <source>
        <dbReference type="Proteomes" id="UP000606463"/>
    </source>
</evidence>